<dbReference type="CDD" id="cd22646">
    <property type="entry name" value="MCM22_CTD"/>
    <property type="match status" value="1"/>
</dbReference>
<dbReference type="RefSeq" id="XP_004179301.1">
    <property type="nucleotide sequence ID" value="XM_004179253.1"/>
</dbReference>
<evidence type="ECO:0000313" key="1">
    <source>
        <dbReference type="EMBL" id="CCH59782.1"/>
    </source>
</evidence>
<proteinExistence type="predicted"/>
<dbReference type="InParanoid" id="I2H080"/>
<dbReference type="STRING" id="1071380.I2H080"/>
<protein>
    <submittedName>
        <fullName evidence="1">Uncharacterized protein</fullName>
    </submittedName>
</protein>
<reference evidence="1 2" key="1">
    <citation type="journal article" date="2011" name="Proc. Natl. Acad. Sci. U.S.A.">
        <title>Evolutionary erosion of yeast sex chromosomes by mating-type switching accidents.</title>
        <authorList>
            <person name="Gordon J.L."/>
            <person name="Armisen D."/>
            <person name="Proux-Wera E."/>
            <person name="Oheigeartaigh S.S."/>
            <person name="Byrne K.P."/>
            <person name="Wolfe K.H."/>
        </authorList>
    </citation>
    <scope>NUCLEOTIDE SEQUENCE [LARGE SCALE GENOMIC DNA]</scope>
    <source>
        <strain evidence="2">ATCC 34711 / CBS 6284 / DSM 70876 / NBRC 10599 / NRRL Y-10934 / UCD 77-7</strain>
    </source>
</reference>
<organism evidence="1 2">
    <name type="scientific">Henningerozyma blattae (strain ATCC 34711 / CBS 6284 / DSM 70876 / NBRC 10599 / NRRL Y-10934 / UCD 77-7)</name>
    <name type="common">Yeast</name>
    <name type="synonym">Tetrapisispora blattae</name>
    <dbReference type="NCBI Taxonomy" id="1071380"/>
    <lineage>
        <taxon>Eukaryota</taxon>
        <taxon>Fungi</taxon>
        <taxon>Dikarya</taxon>
        <taxon>Ascomycota</taxon>
        <taxon>Saccharomycotina</taxon>
        <taxon>Saccharomycetes</taxon>
        <taxon>Saccharomycetales</taxon>
        <taxon>Saccharomycetaceae</taxon>
        <taxon>Henningerozyma</taxon>
    </lineage>
</organism>
<dbReference type="EMBL" id="HE806317">
    <property type="protein sequence ID" value="CCH59782.1"/>
    <property type="molecule type" value="Genomic_DNA"/>
</dbReference>
<name>I2H080_HENB6</name>
<dbReference type="AlphaFoldDB" id="I2H080"/>
<keyword evidence="2" id="KW-1185">Reference proteome</keyword>
<dbReference type="HOGENOM" id="CLU_105159_0_0_1"/>
<dbReference type="OMA" id="EPNAPEN"/>
<gene>
    <name evidence="1" type="primary">TBLA0B09650</name>
    <name evidence="1" type="ORF">TBLA_0B09650</name>
</gene>
<dbReference type="GeneID" id="14494764"/>
<dbReference type="OrthoDB" id="4035795at2759"/>
<dbReference type="FunCoup" id="I2H080">
    <property type="interactions" value="64"/>
</dbReference>
<evidence type="ECO:0000313" key="2">
    <source>
        <dbReference type="Proteomes" id="UP000002866"/>
    </source>
</evidence>
<sequence length="234" mass="27040">MNEKELSLFELYIKSLEIQISNKKFFIDQANKAISNLPKQPSSNPSTSKDKGILDKKFKKNLEELLSKPIFLPERSDPIGISLASNSLNHKIKSSACLITDLQNSIDLNSNLIEYHTSTNKLLIEIIEIIKNYDIKNKPILSSIKSQYKHLQDELKEYITTFLLTEPYNNDDIMTIVKVIDRLISYDMTLTVDDFKPFAMQVFKILFEYNFVILEEKNSSGKKYVKLLDFSDNI</sequence>
<dbReference type="Proteomes" id="UP000002866">
    <property type="component" value="Chromosome 2"/>
</dbReference>
<dbReference type="KEGG" id="tbl:TBLA_0B09650"/>
<accession>I2H080</accession>